<dbReference type="Proteomes" id="UP001642405">
    <property type="component" value="Unassembled WGS sequence"/>
</dbReference>
<reference evidence="2 3" key="1">
    <citation type="submission" date="2024-01" db="EMBL/GenBank/DDBJ databases">
        <authorList>
            <person name="Allen C."/>
            <person name="Tagirdzhanova G."/>
        </authorList>
    </citation>
    <scope>NUCLEOTIDE SEQUENCE [LARGE SCALE GENOMIC DNA]</scope>
</reference>
<dbReference type="InterPro" id="IPR052733">
    <property type="entry name" value="Chloroplast_QOR"/>
</dbReference>
<protein>
    <recommendedName>
        <fullName evidence="1">Enoyl reductase (ER) domain-containing protein</fullName>
    </recommendedName>
</protein>
<dbReference type="SMART" id="SM00829">
    <property type="entry name" value="PKS_ER"/>
    <property type="match status" value="1"/>
</dbReference>
<evidence type="ECO:0000313" key="3">
    <source>
        <dbReference type="Proteomes" id="UP001642405"/>
    </source>
</evidence>
<dbReference type="InterPro" id="IPR020843">
    <property type="entry name" value="ER"/>
</dbReference>
<dbReference type="CDD" id="cd08267">
    <property type="entry name" value="MDR1"/>
    <property type="match status" value="1"/>
</dbReference>
<organism evidence="2 3">
    <name type="scientific">Sporothrix curviconia</name>
    <dbReference type="NCBI Taxonomy" id="1260050"/>
    <lineage>
        <taxon>Eukaryota</taxon>
        <taxon>Fungi</taxon>
        <taxon>Dikarya</taxon>
        <taxon>Ascomycota</taxon>
        <taxon>Pezizomycotina</taxon>
        <taxon>Sordariomycetes</taxon>
        <taxon>Sordariomycetidae</taxon>
        <taxon>Ophiostomatales</taxon>
        <taxon>Ophiostomataceae</taxon>
        <taxon>Sporothrix</taxon>
    </lineage>
</organism>
<proteinExistence type="predicted"/>
<keyword evidence="3" id="KW-1185">Reference proteome</keyword>
<name>A0ABP0BAG0_9PEZI</name>
<evidence type="ECO:0000313" key="2">
    <source>
        <dbReference type="EMBL" id="CAK7216565.1"/>
    </source>
</evidence>
<comment type="caution">
    <text evidence="2">The sequence shown here is derived from an EMBL/GenBank/DDBJ whole genome shotgun (WGS) entry which is preliminary data.</text>
</comment>
<feature type="domain" description="Enoyl reductase (ER)" evidence="1">
    <location>
        <begin position="43"/>
        <end position="381"/>
    </location>
</feature>
<dbReference type="EMBL" id="CAWUHB010000012">
    <property type="protein sequence ID" value="CAK7216565.1"/>
    <property type="molecule type" value="Genomic_DNA"/>
</dbReference>
<dbReference type="InterPro" id="IPR011032">
    <property type="entry name" value="GroES-like_sf"/>
</dbReference>
<gene>
    <name evidence="2" type="ORF">SCUCBS95973_002850</name>
</gene>
<dbReference type="InterPro" id="IPR013154">
    <property type="entry name" value="ADH-like_N"/>
</dbReference>
<dbReference type="Gene3D" id="3.90.180.10">
    <property type="entry name" value="Medium-chain alcohol dehydrogenases, catalytic domain"/>
    <property type="match status" value="1"/>
</dbReference>
<dbReference type="Pfam" id="PF08240">
    <property type="entry name" value="ADH_N"/>
    <property type="match status" value="1"/>
</dbReference>
<evidence type="ECO:0000259" key="1">
    <source>
        <dbReference type="SMART" id="SM00829"/>
    </source>
</evidence>
<dbReference type="Gene3D" id="3.40.50.720">
    <property type="entry name" value="NAD(P)-binding Rossmann-like Domain"/>
    <property type="match status" value="1"/>
</dbReference>
<dbReference type="Pfam" id="PF13602">
    <property type="entry name" value="ADH_zinc_N_2"/>
    <property type="match status" value="1"/>
</dbReference>
<dbReference type="SUPFAM" id="SSF50129">
    <property type="entry name" value="GroES-like"/>
    <property type="match status" value="1"/>
</dbReference>
<dbReference type="InterPro" id="IPR036291">
    <property type="entry name" value="NAD(P)-bd_dom_sf"/>
</dbReference>
<accession>A0ABP0BAG0</accession>
<sequence>MADMSNPPADPLPATMRAWVYHTATGGIDKTMKLVPDYPIPEHFRTMPSPPAGKGYAVIVRILATSMNPADHKVAEMPILGRFMQKTPATPCIDFCGRVVRVKPSPLSSSSSSSSSMVPMLKPGQLVAGMLPPYTQHGALAEYALAYSEHIAPVPEGVSVEQAAMLGIGGSTAWNGFMPQIEAARQRNKKTDGGEQLRLFINGGSGGIGSFIVPMAKAMGCHVTASCSGANAGLVRDVLGADDVIDYRTTDVATALISRATEAGRPYDMAIDAVGMPFALYKAADKFLARGAAFSRIGFDLALLLDILAITYRPALLGGGTHPSPFVLGGATTENMSGLMALIAQGKLHVPLDGGAVVPFEEAPRAIARIKSHRTQGKIVARVAEDRRGRM</sequence>
<dbReference type="SUPFAM" id="SSF51735">
    <property type="entry name" value="NAD(P)-binding Rossmann-fold domains"/>
    <property type="match status" value="1"/>
</dbReference>
<dbReference type="PANTHER" id="PTHR44013">
    <property type="entry name" value="ZINC-TYPE ALCOHOL DEHYDROGENASE-LIKE PROTEIN C16A3.02C"/>
    <property type="match status" value="1"/>
</dbReference>
<dbReference type="PANTHER" id="PTHR44013:SF1">
    <property type="entry name" value="ZINC-TYPE ALCOHOL DEHYDROGENASE-LIKE PROTEIN C16A3.02C"/>
    <property type="match status" value="1"/>
</dbReference>